<organism evidence="2 3">
    <name type="scientific">Trichogramma brassicae</name>
    <dbReference type="NCBI Taxonomy" id="86971"/>
    <lineage>
        <taxon>Eukaryota</taxon>
        <taxon>Metazoa</taxon>
        <taxon>Ecdysozoa</taxon>
        <taxon>Arthropoda</taxon>
        <taxon>Hexapoda</taxon>
        <taxon>Insecta</taxon>
        <taxon>Pterygota</taxon>
        <taxon>Neoptera</taxon>
        <taxon>Endopterygota</taxon>
        <taxon>Hymenoptera</taxon>
        <taxon>Apocrita</taxon>
        <taxon>Proctotrupomorpha</taxon>
        <taxon>Chalcidoidea</taxon>
        <taxon>Trichogrammatidae</taxon>
        <taxon>Trichogramma</taxon>
    </lineage>
</organism>
<gene>
    <name evidence="2" type="ORF">TBRA_LOCUS3610</name>
</gene>
<dbReference type="Proteomes" id="UP000479190">
    <property type="component" value="Unassembled WGS sequence"/>
</dbReference>
<feature type="compositionally biased region" description="Basic and acidic residues" evidence="1">
    <location>
        <begin position="16"/>
        <end position="31"/>
    </location>
</feature>
<sequence>MMAGPPPDLVNQSNLPDRKLPAEKSKRDSGHHVMRGPHRHTRDREPTTHHTRGPRLGPGRPQGRNENVQSRTREVLLERNEERDNRLRSIMPYMPKRKTHARKNATPTNDHDYANGGLRGDRNRYCRPPTDNDIRKQIPVNNTM</sequence>
<evidence type="ECO:0000313" key="2">
    <source>
        <dbReference type="EMBL" id="CAB0031643.1"/>
    </source>
</evidence>
<feature type="compositionally biased region" description="Basic and acidic residues" evidence="1">
    <location>
        <begin position="71"/>
        <end position="87"/>
    </location>
</feature>
<feature type="region of interest" description="Disordered" evidence="1">
    <location>
        <begin position="1"/>
        <end position="133"/>
    </location>
</feature>
<feature type="compositionally biased region" description="Basic and acidic residues" evidence="1">
    <location>
        <begin position="109"/>
        <end position="133"/>
    </location>
</feature>
<feature type="compositionally biased region" description="Basic residues" evidence="1">
    <location>
        <begin position="32"/>
        <end position="41"/>
    </location>
</feature>
<reference evidence="2 3" key="1">
    <citation type="submission" date="2020-02" db="EMBL/GenBank/DDBJ databases">
        <authorList>
            <person name="Ferguson B K."/>
        </authorList>
    </citation>
    <scope>NUCLEOTIDE SEQUENCE [LARGE SCALE GENOMIC DNA]</scope>
</reference>
<protein>
    <submittedName>
        <fullName evidence="2">Uncharacterized protein</fullName>
    </submittedName>
</protein>
<name>A0A6H5I534_9HYME</name>
<accession>A0A6H5I534</accession>
<keyword evidence="3" id="KW-1185">Reference proteome</keyword>
<feature type="compositionally biased region" description="Low complexity" evidence="1">
    <location>
        <begin position="54"/>
        <end position="64"/>
    </location>
</feature>
<dbReference type="EMBL" id="CADCXV010000649">
    <property type="protein sequence ID" value="CAB0031643.1"/>
    <property type="molecule type" value="Genomic_DNA"/>
</dbReference>
<dbReference type="AlphaFoldDB" id="A0A6H5I534"/>
<proteinExistence type="predicted"/>
<evidence type="ECO:0000313" key="3">
    <source>
        <dbReference type="Proteomes" id="UP000479190"/>
    </source>
</evidence>
<evidence type="ECO:0000256" key="1">
    <source>
        <dbReference type="SAM" id="MobiDB-lite"/>
    </source>
</evidence>